<protein>
    <submittedName>
        <fullName evidence="1">Uncharacterized protein</fullName>
    </submittedName>
</protein>
<gene>
    <name evidence="1" type="ORF">J2I46_17450</name>
</gene>
<proteinExistence type="predicted"/>
<reference evidence="1 2" key="1">
    <citation type="submission" date="2021-03" db="EMBL/GenBank/DDBJ databases">
        <title>Fibrella sp. HMF5405 genome sequencing and assembly.</title>
        <authorList>
            <person name="Kang H."/>
            <person name="Kim H."/>
            <person name="Bae S."/>
            <person name="Joh K."/>
        </authorList>
    </citation>
    <scope>NUCLEOTIDE SEQUENCE [LARGE SCALE GENOMIC DNA]</scope>
    <source>
        <strain evidence="1 2">HMF5405</strain>
    </source>
</reference>
<dbReference type="RefSeq" id="WP_207330339.1">
    <property type="nucleotide sequence ID" value="NZ_JAFMYW010000005.1"/>
</dbReference>
<name>A0ABS3JK64_9BACT</name>
<evidence type="ECO:0000313" key="1">
    <source>
        <dbReference type="EMBL" id="MBO0950385.1"/>
    </source>
</evidence>
<dbReference type="Proteomes" id="UP000664628">
    <property type="component" value="Unassembled WGS sequence"/>
</dbReference>
<keyword evidence="2" id="KW-1185">Reference proteome</keyword>
<comment type="caution">
    <text evidence="1">The sequence shown here is derived from an EMBL/GenBank/DDBJ whole genome shotgun (WGS) entry which is preliminary data.</text>
</comment>
<dbReference type="EMBL" id="JAFMYW010000005">
    <property type="protein sequence ID" value="MBO0950385.1"/>
    <property type="molecule type" value="Genomic_DNA"/>
</dbReference>
<evidence type="ECO:0000313" key="2">
    <source>
        <dbReference type="Proteomes" id="UP000664628"/>
    </source>
</evidence>
<accession>A0ABS3JK64</accession>
<sequence>MDNNARILKPEVLLRFVCYTSLDPKEAIHIKPDIWANRESALGGDYRYGAEFRVTSLYDPAYSGHYVVVSPPAVRQIPHPKDDTRTVPLVTVYVARKEIWPQLEPLAINGLGKSILSLN</sequence>
<organism evidence="1 2">
    <name type="scientific">Fibrella forsythiae</name>
    <dbReference type="NCBI Taxonomy" id="2817061"/>
    <lineage>
        <taxon>Bacteria</taxon>
        <taxon>Pseudomonadati</taxon>
        <taxon>Bacteroidota</taxon>
        <taxon>Cytophagia</taxon>
        <taxon>Cytophagales</taxon>
        <taxon>Spirosomataceae</taxon>
        <taxon>Fibrella</taxon>
    </lineage>
</organism>